<dbReference type="InterPro" id="IPR001753">
    <property type="entry name" value="Enoyl-CoA_hydra/iso"/>
</dbReference>
<protein>
    <submittedName>
        <fullName evidence="4">2,3-dehydroadipyl-CoA hydratase</fullName>
        <ecNumber evidence="4">4.2.1.17</ecNumber>
    </submittedName>
</protein>
<name>A0A2S9YC40_9BACT</name>
<sequence length="273" mass="29473">MTSELVLTSTRNRVTTLTMNMPARLNGWTGPMMEALMAALARAADDADSAVVILTGADPYYCAGVNLSGVLQLGHPRTLRALIVEHNKALFEVFLRFPKPILVAANGPAIGASVTSAVLCDAIIASERATFSTPFGALGITPEGCSSALFPQLFGEQVAARLLGAEGWKPTGTQAHEIGLAEWVVPHEQLLDEAQRIAEGWADEGRARTLRGEFTREQLEAVNAEESEALADAFLASPFLAGQFRFLWGKKKRGPALMFLTLQVTRPLWSRLL</sequence>
<dbReference type="InterPro" id="IPR029045">
    <property type="entry name" value="ClpP/crotonase-like_dom_sf"/>
</dbReference>
<evidence type="ECO:0000256" key="2">
    <source>
        <dbReference type="ARBA" id="ARBA00023140"/>
    </source>
</evidence>
<dbReference type="InterPro" id="IPR051053">
    <property type="entry name" value="ECH/Chromodomain_protein"/>
</dbReference>
<dbReference type="Pfam" id="PF00378">
    <property type="entry name" value="ECH_1"/>
    <property type="match status" value="1"/>
</dbReference>
<organism evidence="4 5">
    <name type="scientific">Enhygromyxa salina</name>
    <dbReference type="NCBI Taxonomy" id="215803"/>
    <lineage>
        <taxon>Bacteria</taxon>
        <taxon>Pseudomonadati</taxon>
        <taxon>Myxococcota</taxon>
        <taxon>Polyangia</taxon>
        <taxon>Nannocystales</taxon>
        <taxon>Nannocystaceae</taxon>
        <taxon>Enhygromyxa</taxon>
    </lineage>
</organism>
<dbReference type="GO" id="GO:0004300">
    <property type="term" value="F:enoyl-CoA hydratase activity"/>
    <property type="evidence" value="ECO:0007669"/>
    <property type="project" value="UniProtKB-EC"/>
</dbReference>
<dbReference type="RefSeq" id="WP_106391636.1">
    <property type="nucleotide sequence ID" value="NZ_PVNK01000114.1"/>
</dbReference>
<evidence type="ECO:0000256" key="3">
    <source>
        <dbReference type="ARBA" id="ARBA00023235"/>
    </source>
</evidence>
<keyword evidence="5" id="KW-1185">Reference proteome</keyword>
<dbReference type="EC" id="4.2.1.17" evidence="4"/>
<dbReference type="CDD" id="cd06558">
    <property type="entry name" value="crotonase-like"/>
    <property type="match status" value="1"/>
</dbReference>
<proteinExistence type="predicted"/>
<keyword evidence="3" id="KW-0413">Isomerase</keyword>
<keyword evidence="4" id="KW-0456">Lyase</keyword>
<dbReference type="AlphaFoldDB" id="A0A2S9YC40"/>
<dbReference type="EMBL" id="PVNK01000114">
    <property type="protein sequence ID" value="PRQ02571.1"/>
    <property type="molecule type" value="Genomic_DNA"/>
</dbReference>
<evidence type="ECO:0000313" key="5">
    <source>
        <dbReference type="Proteomes" id="UP000237968"/>
    </source>
</evidence>
<keyword evidence="2" id="KW-0576">Peroxisome</keyword>
<dbReference type="Gene3D" id="3.90.226.10">
    <property type="entry name" value="2-enoyl-CoA Hydratase, Chain A, domain 1"/>
    <property type="match status" value="1"/>
</dbReference>
<comment type="caution">
    <text evidence="4">The sequence shown here is derived from an EMBL/GenBank/DDBJ whole genome shotgun (WGS) entry which is preliminary data.</text>
</comment>
<dbReference type="Proteomes" id="UP000237968">
    <property type="component" value="Unassembled WGS sequence"/>
</dbReference>
<reference evidence="4 5" key="1">
    <citation type="submission" date="2018-03" db="EMBL/GenBank/DDBJ databases">
        <title>Draft Genome Sequences of the Obligatory Marine Myxobacteria Enhygromyxa salina SWB005.</title>
        <authorList>
            <person name="Poehlein A."/>
            <person name="Moghaddam J.A."/>
            <person name="Harms H."/>
            <person name="Alanjari M."/>
            <person name="Koenig G.M."/>
            <person name="Daniel R."/>
            <person name="Schaeberle T.F."/>
        </authorList>
    </citation>
    <scope>NUCLEOTIDE SEQUENCE [LARGE SCALE GENOMIC DNA]</scope>
    <source>
        <strain evidence="4 5">SWB005</strain>
    </source>
</reference>
<comment type="subcellular location">
    <subcellularLocation>
        <location evidence="1">Peroxisome</location>
    </subcellularLocation>
</comment>
<evidence type="ECO:0000256" key="1">
    <source>
        <dbReference type="ARBA" id="ARBA00004275"/>
    </source>
</evidence>
<evidence type="ECO:0000313" key="4">
    <source>
        <dbReference type="EMBL" id="PRQ02571.1"/>
    </source>
</evidence>
<dbReference type="PANTHER" id="PTHR43684">
    <property type="match status" value="1"/>
</dbReference>
<dbReference type="OrthoDB" id="9795613at2"/>
<accession>A0A2S9YC40</accession>
<dbReference type="GO" id="GO:0004165">
    <property type="term" value="F:delta(3)-delta(2)-enoyl-CoA isomerase activity"/>
    <property type="evidence" value="ECO:0007669"/>
    <property type="project" value="TreeGrafter"/>
</dbReference>
<gene>
    <name evidence="4" type="primary">paaF_3</name>
    <name evidence="4" type="ORF">ENSA5_22160</name>
</gene>
<dbReference type="PANTHER" id="PTHR43684:SF1">
    <property type="entry name" value="ENOYL-COA DELTA ISOMERASE 2"/>
    <property type="match status" value="1"/>
</dbReference>
<dbReference type="SUPFAM" id="SSF52096">
    <property type="entry name" value="ClpP/crotonase"/>
    <property type="match status" value="1"/>
</dbReference>